<protein>
    <submittedName>
        <fullName evidence="2">Uncharacterized protein</fullName>
    </submittedName>
</protein>
<keyword evidence="3" id="KW-1185">Reference proteome</keyword>
<evidence type="ECO:0000313" key="2">
    <source>
        <dbReference type="EMBL" id="KAK0483048.1"/>
    </source>
</evidence>
<dbReference type="Proteomes" id="UP001175228">
    <property type="component" value="Unassembled WGS sequence"/>
</dbReference>
<reference evidence="2" key="1">
    <citation type="submission" date="2023-06" db="EMBL/GenBank/DDBJ databases">
        <authorList>
            <consortium name="Lawrence Berkeley National Laboratory"/>
            <person name="Ahrendt S."/>
            <person name="Sahu N."/>
            <person name="Indic B."/>
            <person name="Wong-Bajracharya J."/>
            <person name="Merenyi Z."/>
            <person name="Ke H.-M."/>
            <person name="Monk M."/>
            <person name="Kocsube S."/>
            <person name="Drula E."/>
            <person name="Lipzen A."/>
            <person name="Balint B."/>
            <person name="Henrissat B."/>
            <person name="Andreopoulos B."/>
            <person name="Martin F.M."/>
            <person name="Harder C.B."/>
            <person name="Rigling D."/>
            <person name="Ford K.L."/>
            <person name="Foster G.D."/>
            <person name="Pangilinan J."/>
            <person name="Papanicolaou A."/>
            <person name="Barry K."/>
            <person name="LaButti K."/>
            <person name="Viragh M."/>
            <person name="Koriabine M."/>
            <person name="Yan M."/>
            <person name="Riley R."/>
            <person name="Champramary S."/>
            <person name="Plett K.L."/>
            <person name="Tsai I.J."/>
            <person name="Slot J."/>
            <person name="Sipos G."/>
            <person name="Plett J."/>
            <person name="Nagy L.G."/>
            <person name="Grigoriev I.V."/>
        </authorList>
    </citation>
    <scope>NUCLEOTIDE SEQUENCE</scope>
    <source>
        <strain evidence="2">HWK02</strain>
    </source>
</reference>
<dbReference type="AlphaFoldDB" id="A0AA39PF14"/>
<proteinExistence type="predicted"/>
<feature type="compositionally biased region" description="Acidic residues" evidence="1">
    <location>
        <begin position="73"/>
        <end position="89"/>
    </location>
</feature>
<comment type="caution">
    <text evidence="2">The sequence shown here is derived from an EMBL/GenBank/DDBJ whole genome shotgun (WGS) entry which is preliminary data.</text>
</comment>
<sequence length="231" mass="25283">MANLFNQCALDENGNLKSPSKINFYYDEADKVPLHSPDKPQASTANLGCALEAEKLSNTNCAKKKKGKKISGEAEDEDDGDFEGFESDSDSGSSTDVSEMVPNTELMSILPSKTIPGGTAKSKCKHTERLMPKVNIEEVEDVDSPGQADDGVDSDEAESPPKPSTSSHTLNRKKSVGKHTNPIYYFYEKVTYGADGKKQDDSVFWKCYHGNWCILAITQKMKSNLNGLLLC</sequence>
<gene>
    <name evidence="2" type="ORF">EDD18DRAFT_1112322</name>
</gene>
<dbReference type="EMBL" id="JAUEPU010000061">
    <property type="protein sequence ID" value="KAK0483048.1"/>
    <property type="molecule type" value="Genomic_DNA"/>
</dbReference>
<feature type="region of interest" description="Disordered" evidence="1">
    <location>
        <begin position="61"/>
        <end position="174"/>
    </location>
</feature>
<evidence type="ECO:0000256" key="1">
    <source>
        <dbReference type="SAM" id="MobiDB-lite"/>
    </source>
</evidence>
<name>A0AA39PF14_9AGAR</name>
<accession>A0AA39PF14</accession>
<evidence type="ECO:0000313" key="3">
    <source>
        <dbReference type="Proteomes" id="UP001175228"/>
    </source>
</evidence>
<organism evidence="2 3">
    <name type="scientific">Armillaria luteobubalina</name>
    <dbReference type="NCBI Taxonomy" id="153913"/>
    <lineage>
        <taxon>Eukaryota</taxon>
        <taxon>Fungi</taxon>
        <taxon>Dikarya</taxon>
        <taxon>Basidiomycota</taxon>
        <taxon>Agaricomycotina</taxon>
        <taxon>Agaricomycetes</taxon>
        <taxon>Agaricomycetidae</taxon>
        <taxon>Agaricales</taxon>
        <taxon>Marasmiineae</taxon>
        <taxon>Physalacriaceae</taxon>
        <taxon>Armillaria</taxon>
    </lineage>
</organism>
<feature type="compositionally biased region" description="Low complexity" evidence="1">
    <location>
        <begin position="90"/>
        <end position="99"/>
    </location>
</feature>